<evidence type="ECO:0000256" key="9">
    <source>
        <dbReference type="ARBA" id="ARBA00023316"/>
    </source>
</evidence>
<dbReference type="Pfam" id="PF01644">
    <property type="entry name" value="Chitin_synth_1"/>
    <property type="match status" value="1"/>
</dbReference>
<dbReference type="AlphaFoldDB" id="A0A370T8W1"/>
<dbReference type="SUPFAM" id="SSF53448">
    <property type="entry name" value="Nucleotide-diphospho-sugar transferases"/>
    <property type="match status" value="1"/>
</dbReference>
<evidence type="ECO:0000256" key="3">
    <source>
        <dbReference type="ARBA" id="ARBA00022475"/>
    </source>
</evidence>
<dbReference type="Pfam" id="PF08407">
    <property type="entry name" value="Chitin_synth_1N"/>
    <property type="match status" value="1"/>
</dbReference>
<dbReference type="OrthoDB" id="26569at2759"/>
<feature type="transmembrane region" description="Helical" evidence="10">
    <location>
        <begin position="806"/>
        <end position="826"/>
    </location>
</feature>
<dbReference type="EC" id="2.4.1.16" evidence="2 10"/>
<feature type="transmembrane region" description="Helical" evidence="10">
    <location>
        <begin position="632"/>
        <end position="656"/>
    </location>
</feature>
<dbReference type="STRING" id="2656787.A0A370T8W1"/>
<comment type="function">
    <text evidence="10">Polymerizes chitin, a structural polymer of the cell wall and septum, by transferring the sugar moiety of UDP-GlcNAc to the non-reducing end of the growing chitin polymer.</text>
</comment>
<keyword evidence="6 10" id="KW-0812">Transmembrane</keyword>
<dbReference type="GO" id="GO:0071555">
    <property type="term" value="P:cell wall organization"/>
    <property type="evidence" value="ECO:0007669"/>
    <property type="project" value="UniProtKB-KW"/>
</dbReference>
<dbReference type="EMBL" id="NPIC01000017">
    <property type="protein sequence ID" value="RDL29925.1"/>
    <property type="molecule type" value="Genomic_DNA"/>
</dbReference>
<gene>
    <name evidence="13" type="ORF">BP5553_10552</name>
</gene>
<feature type="compositionally biased region" description="Basic residues" evidence="11">
    <location>
        <begin position="1"/>
        <end position="10"/>
    </location>
</feature>
<evidence type="ECO:0000313" key="13">
    <source>
        <dbReference type="EMBL" id="RDL29925.1"/>
    </source>
</evidence>
<keyword evidence="9 10" id="KW-0961">Cell wall biogenesis/degradation</keyword>
<protein>
    <recommendedName>
        <fullName evidence="2 10">Chitin synthase</fullName>
        <ecNumber evidence="2 10">2.4.1.16</ecNumber>
    </recommendedName>
</protein>
<feature type="compositionally biased region" description="Low complexity" evidence="11">
    <location>
        <begin position="66"/>
        <end position="78"/>
    </location>
</feature>
<keyword evidence="14" id="KW-1185">Reference proteome</keyword>
<feature type="transmembrane region" description="Helical" evidence="10">
    <location>
        <begin position="676"/>
        <end position="699"/>
    </location>
</feature>
<evidence type="ECO:0000259" key="12">
    <source>
        <dbReference type="Pfam" id="PF08407"/>
    </source>
</evidence>
<feature type="region of interest" description="Disordered" evidence="11">
    <location>
        <begin position="1"/>
        <end position="143"/>
    </location>
</feature>
<evidence type="ECO:0000256" key="1">
    <source>
        <dbReference type="ARBA" id="ARBA00004651"/>
    </source>
</evidence>
<dbReference type="Proteomes" id="UP000254866">
    <property type="component" value="Unassembled WGS sequence"/>
</dbReference>
<evidence type="ECO:0000256" key="4">
    <source>
        <dbReference type="ARBA" id="ARBA00022676"/>
    </source>
</evidence>
<keyword evidence="4 10" id="KW-0328">Glycosyltransferase</keyword>
<evidence type="ECO:0000256" key="7">
    <source>
        <dbReference type="ARBA" id="ARBA00022989"/>
    </source>
</evidence>
<accession>A0A370T8W1</accession>
<comment type="caution">
    <text evidence="13">The sequence shown here is derived from an EMBL/GenBank/DDBJ whole genome shotgun (WGS) entry which is preliminary data.</text>
</comment>
<dbReference type="InterPro" id="IPR004835">
    <property type="entry name" value="Chitin_synth"/>
</dbReference>
<evidence type="ECO:0000256" key="10">
    <source>
        <dbReference type="RuleBase" id="RU366040"/>
    </source>
</evidence>
<keyword evidence="8 10" id="KW-0472">Membrane</keyword>
<dbReference type="InterPro" id="IPR029044">
    <property type="entry name" value="Nucleotide-diphossugar_trans"/>
</dbReference>
<feature type="transmembrane region" description="Helical" evidence="10">
    <location>
        <begin position="846"/>
        <end position="871"/>
    </location>
</feature>
<keyword evidence="7 10" id="KW-1133">Transmembrane helix</keyword>
<feature type="transmembrane region" description="Helical" evidence="10">
    <location>
        <begin position="598"/>
        <end position="620"/>
    </location>
</feature>
<evidence type="ECO:0000256" key="6">
    <source>
        <dbReference type="ARBA" id="ARBA00022692"/>
    </source>
</evidence>
<dbReference type="GeneID" id="43603401"/>
<evidence type="ECO:0000313" key="14">
    <source>
        <dbReference type="Proteomes" id="UP000254866"/>
    </source>
</evidence>
<comment type="similarity">
    <text evidence="10">Belongs to the chitin synthase family.</text>
</comment>
<dbReference type="PANTHER" id="PTHR22914">
    <property type="entry name" value="CHITIN SYNTHASE"/>
    <property type="match status" value="1"/>
</dbReference>
<comment type="subcellular location">
    <subcellularLocation>
        <location evidence="1 10">Cell membrane</location>
        <topology evidence="1 10">Multi-pass membrane protein</topology>
    </subcellularLocation>
</comment>
<dbReference type="PANTHER" id="PTHR22914:SF9">
    <property type="entry name" value="CHITIN SYNTHASE 1"/>
    <property type="match status" value="1"/>
</dbReference>
<dbReference type="GO" id="GO:0005886">
    <property type="term" value="C:plasma membrane"/>
    <property type="evidence" value="ECO:0007669"/>
    <property type="project" value="UniProtKB-SubCell"/>
</dbReference>
<feature type="transmembrane region" description="Helical" evidence="10">
    <location>
        <begin position="554"/>
        <end position="578"/>
    </location>
</feature>
<dbReference type="InterPro" id="IPR013616">
    <property type="entry name" value="Chitin_synth_N"/>
</dbReference>
<dbReference type="GO" id="GO:0030428">
    <property type="term" value="C:cell septum"/>
    <property type="evidence" value="ECO:0007669"/>
    <property type="project" value="TreeGrafter"/>
</dbReference>
<dbReference type="RefSeq" id="XP_031864615.1">
    <property type="nucleotide sequence ID" value="XM_032019175.1"/>
</dbReference>
<feature type="transmembrane region" description="Helical" evidence="10">
    <location>
        <begin position="523"/>
        <end position="542"/>
    </location>
</feature>
<evidence type="ECO:0000256" key="8">
    <source>
        <dbReference type="ARBA" id="ARBA00023136"/>
    </source>
</evidence>
<dbReference type="CDD" id="cd04190">
    <property type="entry name" value="Chitin_synth_C"/>
    <property type="match status" value="1"/>
</dbReference>
<reference evidence="13 14" key="1">
    <citation type="journal article" date="2018" name="IMA Fungus">
        <title>IMA Genome-F 9: Draft genome sequence of Annulohypoxylon stygium, Aspergillus mulundensis, Berkeleyomyces basicola (syn. Thielaviopsis basicola), Ceratocystis smalleyi, two Cercospora beticola strains, Coleophoma cylindrospora, Fusarium fracticaudum, Phialophora cf. hyalina, and Morchella septimelata.</title>
        <authorList>
            <person name="Wingfield B.D."/>
            <person name="Bills G.F."/>
            <person name="Dong Y."/>
            <person name="Huang W."/>
            <person name="Nel W.J."/>
            <person name="Swalarsk-Parry B.S."/>
            <person name="Vaghefi N."/>
            <person name="Wilken P.M."/>
            <person name="An Z."/>
            <person name="de Beer Z.W."/>
            <person name="De Vos L."/>
            <person name="Chen L."/>
            <person name="Duong T.A."/>
            <person name="Gao Y."/>
            <person name="Hammerbacher A."/>
            <person name="Kikkert J.R."/>
            <person name="Li Y."/>
            <person name="Li H."/>
            <person name="Li K."/>
            <person name="Li Q."/>
            <person name="Liu X."/>
            <person name="Ma X."/>
            <person name="Naidoo K."/>
            <person name="Pethybridge S.J."/>
            <person name="Sun J."/>
            <person name="Steenkamp E.T."/>
            <person name="van der Nest M.A."/>
            <person name="van Wyk S."/>
            <person name="Wingfield M.J."/>
            <person name="Xiong C."/>
            <person name="Yue Q."/>
            <person name="Zhang X."/>
        </authorList>
    </citation>
    <scope>NUCLEOTIDE SEQUENCE [LARGE SCALE GENOMIC DNA]</scope>
    <source>
        <strain evidence="13 14">BP 5553</strain>
    </source>
</reference>
<sequence>MDPRFGHGRVRSSENLAPRHIPMPGIPDPHPQQGHLYHRPSDPEMHTYGPEDDPQEYAFNPEEHQQAYYHQPYQAAPQDIPLLARNPSHEPLYDPHEEDRPPPRFRDSHQSFQSGHSIPSAPGTPGVGGIETKDGQQPTEGRVGHLVYDCPVPPRLLKSIQHPGGTGRDEFTHMRYTAATCDPSEFMAERFNLRQQLFGKPRHTELLIVVTMYNEDDVLFARTMIGVFQNIEYMCSMKGKHKGLWDKEGWKNIVVCVVSDGRAKIDIRTRAVLTALGAYQHGVGREKVNDKKVTSHIYEYTTKVGIGIKNGVVETKPGMQCPVQLLFCLKEENQKKINSHRWALQAFGEALQPNVVVLLDAGTRPGPKSIYQLWRAFEIDEKCGGACGEIKAMLGTGGRNLLNPLVAAQNFEYKMSNILDKPMESAFGFISVLPGAFSAYRFMALQNDSRGQGPLEKYFDGEKHHLDAGIFTKNMYLAEDRILCFELVAKRKSSWVLTYVCTATGETDVPEEMPELIKQRRRWLNGSFFAAVYALAHFYQIFRSSHSMMRKVMFLVEFLYQLISMVFSWFAVGNFFLVFRILTTALGAPELLGRAGELISVAIEWIYLGSLVTCFVLSLGNTPDGSRRFYMVMVYTFAIIMLYLLFASVFISYKSVQAELHDGIKFTISKLFNNSIFFTLIVSLLSTYILWIFSSIAFLDPWHIVTSSFQYMLLSPTYTNVINVYAFCNTHDVTWGTKGDDKPEKLKTAKINSEGKSDEDPEFDDGDLNASYDSALQKFSSVAPKEEPKPNVSEAELNYNKAFRSYVVLAWMFCNAALVAAVLNTGGLNRLSVNKAKGENQATVKIYLLTILWSVAGLSAFKFVGSMWYLIKRIFKR</sequence>
<evidence type="ECO:0000256" key="11">
    <source>
        <dbReference type="SAM" id="MobiDB-lite"/>
    </source>
</evidence>
<dbReference type="GO" id="GO:0004100">
    <property type="term" value="F:chitin synthase activity"/>
    <property type="evidence" value="ECO:0007669"/>
    <property type="project" value="UniProtKB-UniRule"/>
</dbReference>
<name>A0A370T8W1_9HELO</name>
<evidence type="ECO:0000256" key="2">
    <source>
        <dbReference type="ARBA" id="ARBA00012543"/>
    </source>
</evidence>
<dbReference type="GO" id="GO:0006031">
    <property type="term" value="P:chitin biosynthetic process"/>
    <property type="evidence" value="ECO:0007669"/>
    <property type="project" value="UniProtKB-UniRule"/>
</dbReference>
<organism evidence="13 14">
    <name type="scientific">Venustampulla echinocandica</name>
    <dbReference type="NCBI Taxonomy" id="2656787"/>
    <lineage>
        <taxon>Eukaryota</taxon>
        <taxon>Fungi</taxon>
        <taxon>Dikarya</taxon>
        <taxon>Ascomycota</taxon>
        <taxon>Pezizomycotina</taxon>
        <taxon>Leotiomycetes</taxon>
        <taxon>Helotiales</taxon>
        <taxon>Pleuroascaceae</taxon>
        <taxon>Venustampulla</taxon>
    </lineage>
</organism>
<evidence type="ECO:0000256" key="5">
    <source>
        <dbReference type="ARBA" id="ARBA00022679"/>
    </source>
</evidence>
<proteinExistence type="inferred from homology"/>
<keyword evidence="5 10" id="KW-0808">Transferase</keyword>
<keyword evidence="3 10" id="KW-1003">Cell membrane</keyword>
<comment type="catalytic activity">
    <reaction evidence="10">
        <text>[(1-&gt;4)-N-acetyl-beta-D-glucosaminyl](n) + UDP-N-acetyl-alpha-D-glucosamine = [(1-&gt;4)-N-acetyl-beta-D-glucosaminyl](n+1) + UDP + H(+)</text>
        <dbReference type="Rhea" id="RHEA:16637"/>
        <dbReference type="Rhea" id="RHEA-COMP:9593"/>
        <dbReference type="Rhea" id="RHEA-COMP:9595"/>
        <dbReference type="ChEBI" id="CHEBI:15378"/>
        <dbReference type="ChEBI" id="CHEBI:17029"/>
        <dbReference type="ChEBI" id="CHEBI:57705"/>
        <dbReference type="ChEBI" id="CHEBI:58223"/>
        <dbReference type="EC" id="2.4.1.16"/>
    </reaction>
</comment>
<feature type="domain" description="Chitin synthase N-terminal" evidence="12">
    <location>
        <begin position="144"/>
        <end position="205"/>
    </location>
</feature>
<feature type="compositionally biased region" description="Basic and acidic residues" evidence="11">
    <location>
        <begin position="87"/>
        <end position="109"/>
    </location>
</feature>